<name>A0A368W5G0_9BACL</name>
<dbReference type="Proteomes" id="UP000252415">
    <property type="component" value="Unassembled WGS sequence"/>
</dbReference>
<dbReference type="PANTHER" id="PTHR43233:SF1">
    <property type="entry name" value="FAMILY N-ACETYLTRANSFERASE, PUTATIVE (AFU_ORTHOLOGUE AFUA_6G03350)-RELATED"/>
    <property type="match status" value="1"/>
</dbReference>
<organism evidence="2 3">
    <name type="scientific">Paenibacillus prosopidis</name>
    <dbReference type="NCBI Taxonomy" id="630520"/>
    <lineage>
        <taxon>Bacteria</taxon>
        <taxon>Bacillati</taxon>
        <taxon>Bacillota</taxon>
        <taxon>Bacilli</taxon>
        <taxon>Bacillales</taxon>
        <taxon>Paenibacillaceae</taxon>
        <taxon>Paenibacillus</taxon>
    </lineage>
</organism>
<dbReference type="InterPro" id="IPR016181">
    <property type="entry name" value="Acyl_CoA_acyltransferase"/>
</dbReference>
<evidence type="ECO:0000313" key="3">
    <source>
        <dbReference type="Proteomes" id="UP000252415"/>
    </source>
</evidence>
<dbReference type="InterPro" id="IPR000182">
    <property type="entry name" value="GNAT_dom"/>
</dbReference>
<feature type="domain" description="N-acetyltransferase" evidence="1">
    <location>
        <begin position="7"/>
        <end position="133"/>
    </location>
</feature>
<evidence type="ECO:0000313" key="2">
    <source>
        <dbReference type="EMBL" id="RCW50390.1"/>
    </source>
</evidence>
<keyword evidence="2" id="KW-0808">Transferase</keyword>
<dbReference type="PANTHER" id="PTHR43233">
    <property type="entry name" value="FAMILY N-ACETYLTRANSFERASE, PUTATIVE (AFU_ORTHOLOGUE AFUA_6G03350)-RELATED"/>
    <property type="match status" value="1"/>
</dbReference>
<protein>
    <submittedName>
        <fullName evidence="2">Acetyltransferase (GNAT) family protein</fullName>
    </submittedName>
</protein>
<dbReference type="Pfam" id="PF13673">
    <property type="entry name" value="Acetyltransf_10"/>
    <property type="match status" value="1"/>
</dbReference>
<dbReference type="CDD" id="cd04301">
    <property type="entry name" value="NAT_SF"/>
    <property type="match status" value="1"/>
</dbReference>
<sequence>MEMIQYKNGKDLTAEHLSQVFQNSGIKRPYQDLERLQKMIDNSDIIISAWNNDRLVGVARAITDYSYCCYLSDLAVDREYQQLGIGKHLVELLREMLGVEVSLVLLSAPTAVDFYPKIGFANSDKCYIIARER</sequence>
<accession>A0A368W5G0</accession>
<gene>
    <name evidence="2" type="ORF">DFP97_103411</name>
</gene>
<dbReference type="Gene3D" id="3.40.630.30">
    <property type="match status" value="1"/>
</dbReference>
<reference evidence="2 3" key="1">
    <citation type="submission" date="2018-07" db="EMBL/GenBank/DDBJ databases">
        <title>Genomic Encyclopedia of Type Strains, Phase III (KMG-III): the genomes of soil and plant-associated and newly described type strains.</title>
        <authorList>
            <person name="Whitman W."/>
        </authorList>
    </citation>
    <scope>NUCLEOTIDE SEQUENCE [LARGE SCALE GENOMIC DNA]</scope>
    <source>
        <strain evidence="2 3">CECT 7506</strain>
    </source>
</reference>
<comment type="caution">
    <text evidence="2">The sequence shown here is derived from an EMBL/GenBank/DDBJ whole genome shotgun (WGS) entry which is preliminary data.</text>
</comment>
<dbReference type="AlphaFoldDB" id="A0A368W5G0"/>
<dbReference type="SUPFAM" id="SSF55729">
    <property type="entry name" value="Acyl-CoA N-acyltransferases (Nat)"/>
    <property type="match status" value="1"/>
</dbReference>
<dbReference type="EMBL" id="QPJD01000003">
    <property type="protein sequence ID" value="RCW50390.1"/>
    <property type="molecule type" value="Genomic_DNA"/>
</dbReference>
<dbReference type="GO" id="GO:0016747">
    <property type="term" value="F:acyltransferase activity, transferring groups other than amino-acyl groups"/>
    <property type="evidence" value="ECO:0007669"/>
    <property type="project" value="InterPro"/>
</dbReference>
<keyword evidence="3" id="KW-1185">Reference proteome</keyword>
<evidence type="ECO:0000259" key="1">
    <source>
        <dbReference type="PROSITE" id="PS51186"/>
    </source>
</evidence>
<dbReference type="InterPro" id="IPR053144">
    <property type="entry name" value="Acetyltransferase_Butenolide"/>
</dbReference>
<dbReference type="PROSITE" id="PS51186">
    <property type="entry name" value="GNAT"/>
    <property type="match status" value="1"/>
</dbReference>
<proteinExistence type="predicted"/>